<sequence length="440" mass="51000">MKEDLLYHLWQYQKFAKHNLRTVQGDELRVFSAGHLNTLAGPDFAYSKIMLNDVTWSGSVEIHVNSSDWYRHKHHLDENYEKVILHVVWNNDKEVKLRDGSLLPVLELKNRVYPEILEKYEKMMGDNHDFTCRNLITKVPDIKLANAFESALNERLRTKASKVSEVYKSTNQFWEETAFKVICSAFGFKVNSGGFGILAEQLRYDILQKNRDQRLKIEALFFGLSGMIREKNKDEYSETMKRYFSFLDHKYSLGGSMMSERDWNFFGARPANFPTLRLAQLAGVVCKSQLFFDAILNSDSLKDYYAIFEFEISDYWKSHYDFGKKKKSATFSLSKASKENLIINSVIPILAAYAMEKDQHQYWEKAIDLLSSLSPERNSITKKWNAMGVELGSAFETQACLEQYKHHCLEKKCLSCSVGYHLLHSHSSIKGNLSEEIVKN</sequence>
<evidence type="ECO:0000313" key="1">
    <source>
        <dbReference type="EMBL" id="MDR6240928.1"/>
    </source>
</evidence>
<organism evidence="1 2">
    <name type="scientific">Aureibacter tunicatorum</name>
    <dbReference type="NCBI Taxonomy" id="866807"/>
    <lineage>
        <taxon>Bacteria</taxon>
        <taxon>Pseudomonadati</taxon>
        <taxon>Bacteroidota</taxon>
        <taxon>Cytophagia</taxon>
        <taxon>Cytophagales</taxon>
        <taxon>Persicobacteraceae</taxon>
        <taxon>Aureibacter</taxon>
    </lineage>
</organism>
<dbReference type="Pfam" id="PF11013">
    <property type="entry name" value="DUF2851"/>
    <property type="match status" value="1"/>
</dbReference>
<reference evidence="1" key="1">
    <citation type="submission" date="2023-07" db="EMBL/GenBank/DDBJ databases">
        <title>Genomic Encyclopedia of Type Strains, Phase IV (KMG-IV): sequencing the most valuable type-strain genomes for metagenomic binning, comparative biology and taxonomic classification.</title>
        <authorList>
            <person name="Goeker M."/>
        </authorList>
    </citation>
    <scope>NUCLEOTIDE SEQUENCE</scope>
    <source>
        <strain evidence="1">DSM 26174</strain>
    </source>
</reference>
<dbReference type="EMBL" id="JAVDQD010000006">
    <property type="protein sequence ID" value="MDR6240928.1"/>
    <property type="molecule type" value="Genomic_DNA"/>
</dbReference>
<accession>A0AAE4BUM6</accession>
<gene>
    <name evidence="1" type="ORF">HNQ88_004004</name>
</gene>
<protein>
    <recommendedName>
        <fullName evidence="3">DUF2851 family protein</fullName>
    </recommendedName>
</protein>
<keyword evidence="2" id="KW-1185">Reference proteome</keyword>
<evidence type="ECO:0008006" key="3">
    <source>
        <dbReference type="Google" id="ProtNLM"/>
    </source>
</evidence>
<comment type="caution">
    <text evidence="1">The sequence shown here is derived from an EMBL/GenBank/DDBJ whole genome shotgun (WGS) entry which is preliminary data.</text>
</comment>
<dbReference type="Proteomes" id="UP001185092">
    <property type="component" value="Unassembled WGS sequence"/>
</dbReference>
<dbReference type="RefSeq" id="WP_309941302.1">
    <property type="nucleotide sequence ID" value="NZ_AP025305.1"/>
</dbReference>
<dbReference type="InterPro" id="IPR021272">
    <property type="entry name" value="DUF2851"/>
</dbReference>
<evidence type="ECO:0000313" key="2">
    <source>
        <dbReference type="Proteomes" id="UP001185092"/>
    </source>
</evidence>
<proteinExistence type="predicted"/>
<name>A0AAE4BUM6_9BACT</name>
<dbReference type="AlphaFoldDB" id="A0AAE4BUM6"/>